<feature type="signal peptide" evidence="2">
    <location>
        <begin position="1"/>
        <end position="20"/>
    </location>
</feature>
<name>A0ABX4CG96_FLAHY</name>
<sequence>MNKITFCAITLITSIFSVKAQLYTPSGTVLGTSLNSNIGIGTSSPSEKITIEGNHGDTRFSLHSTGGGNNTNEADLLLWASEPGLTYSGVGIGNNVHNYTTNNGNINLLNPARGGSYIRLLDNSMLFNVVSSTGVNKQALSINTEGNIGIGTTNPSATLDINSPIPTQGRYSSQKWSTGNPGYSLTLQTIWNNSGINQEFIQRYNGIDYTSLALFQGKIGIGTTNPDEKLTVNGKIHAQEVRIDLTYPMTVPDYVFANDYKLKSLQEVEEFIKQNSHLPEIPSAKEIEKNGLMLAEMNMSLLKKIEELTLYMIEMKKENETMKKENKKSSQEIETLKKENEGFKSISDRLAKLENQLK</sequence>
<proteinExistence type="predicted"/>
<feature type="region of interest" description="Disordered" evidence="1">
    <location>
        <begin position="319"/>
        <end position="338"/>
    </location>
</feature>
<evidence type="ECO:0000313" key="4">
    <source>
        <dbReference type="Proteomes" id="UP000198424"/>
    </source>
</evidence>
<dbReference type="Proteomes" id="UP000198424">
    <property type="component" value="Unassembled WGS sequence"/>
</dbReference>
<protein>
    <recommendedName>
        <fullName evidence="5">Peptidase S74 domain-containing protein</fullName>
    </recommendedName>
</protein>
<accession>A0ABX4CG96</accession>
<dbReference type="EMBL" id="MUGY01000013">
    <property type="protein sequence ID" value="OXA93648.1"/>
    <property type="molecule type" value="Genomic_DNA"/>
</dbReference>
<gene>
    <name evidence="3" type="ORF">B0A62_12925</name>
</gene>
<evidence type="ECO:0000313" key="3">
    <source>
        <dbReference type="EMBL" id="OXA93648.1"/>
    </source>
</evidence>
<feature type="chain" id="PRO_5046365196" description="Peptidase S74 domain-containing protein" evidence="2">
    <location>
        <begin position="21"/>
        <end position="358"/>
    </location>
</feature>
<reference evidence="3 4" key="1">
    <citation type="submission" date="2016-11" db="EMBL/GenBank/DDBJ databases">
        <title>Whole genomes of Flavobacteriaceae.</title>
        <authorList>
            <person name="Stine C."/>
            <person name="Li C."/>
            <person name="Tadesse D."/>
        </authorList>
    </citation>
    <scope>NUCLEOTIDE SEQUENCE [LARGE SCALE GENOMIC DNA]</scope>
    <source>
        <strain evidence="3 4">ATCC 29551</strain>
    </source>
</reference>
<evidence type="ECO:0000256" key="1">
    <source>
        <dbReference type="SAM" id="MobiDB-lite"/>
    </source>
</evidence>
<dbReference type="RefSeq" id="WP_051885960.1">
    <property type="nucleotide sequence ID" value="NZ_JBEWQG010000002.1"/>
</dbReference>
<organism evidence="3 4">
    <name type="scientific">Flavobacterium hydatis</name>
    <name type="common">Cytophaga aquatilis</name>
    <dbReference type="NCBI Taxonomy" id="991"/>
    <lineage>
        <taxon>Bacteria</taxon>
        <taxon>Pseudomonadati</taxon>
        <taxon>Bacteroidota</taxon>
        <taxon>Flavobacteriia</taxon>
        <taxon>Flavobacteriales</taxon>
        <taxon>Flavobacteriaceae</taxon>
        <taxon>Flavobacterium</taxon>
    </lineage>
</organism>
<keyword evidence="2" id="KW-0732">Signal</keyword>
<comment type="caution">
    <text evidence="3">The sequence shown here is derived from an EMBL/GenBank/DDBJ whole genome shotgun (WGS) entry which is preliminary data.</text>
</comment>
<evidence type="ECO:0008006" key="5">
    <source>
        <dbReference type="Google" id="ProtNLM"/>
    </source>
</evidence>
<evidence type="ECO:0000256" key="2">
    <source>
        <dbReference type="SAM" id="SignalP"/>
    </source>
</evidence>
<keyword evidence="4" id="KW-1185">Reference proteome</keyword>